<keyword evidence="12" id="KW-0482">Metalloprotease</keyword>
<protein>
    <submittedName>
        <fullName evidence="19">Cell division protease FtsH</fullName>
        <ecNumber evidence="19">3.4.24.-</ecNumber>
    </submittedName>
</protein>
<evidence type="ECO:0000313" key="19">
    <source>
        <dbReference type="EMBL" id="NYD55865.1"/>
    </source>
</evidence>
<evidence type="ECO:0000256" key="16">
    <source>
        <dbReference type="SAM" id="MobiDB-lite"/>
    </source>
</evidence>
<reference evidence="19 20" key="1">
    <citation type="submission" date="2020-07" db="EMBL/GenBank/DDBJ databases">
        <title>Sequencing the genomes of 1000 actinobacteria strains.</title>
        <authorList>
            <person name="Klenk H.-P."/>
        </authorList>
    </citation>
    <scope>NUCLEOTIDE SEQUENCE [LARGE SCALE GENOMIC DNA]</scope>
    <source>
        <strain evidence="19 20">DSM 18965</strain>
    </source>
</reference>
<dbReference type="Gene3D" id="3.40.50.300">
    <property type="entry name" value="P-loop containing nucleotide triphosphate hydrolases"/>
    <property type="match status" value="1"/>
</dbReference>
<evidence type="ECO:0000256" key="11">
    <source>
        <dbReference type="ARBA" id="ARBA00022989"/>
    </source>
</evidence>
<dbReference type="GO" id="GO:0030163">
    <property type="term" value="P:protein catabolic process"/>
    <property type="evidence" value="ECO:0007669"/>
    <property type="project" value="TreeGrafter"/>
</dbReference>
<feature type="region of interest" description="Disordered" evidence="16">
    <location>
        <begin position="603"/>
        <end position="629"/>
    </location>
</feature>
<evidence type="ECO:0000313" key="20">
    <source>
        <dbReference type="Proteomes" id="UP000516957"/>
    </source>
</evidence>
<comment type="subcellular location">
    <subcellularLocation>
        <location evidence="2">Membrane</location>
    </subcellularLocation>
</comment>
<gene>
    <name evidence="19" type="ORF">BKA08_000103</name>
</gene>
<dbReference type="Pfam" id="PF00004">
    <property type="entry name" value="AAA"/>
    <property type="match status" value="1"/>
</dbReference>
<dbReference type="InterPro" id="IPR027417">
    <property type="entry name" value="P-loop_NTPase"/>
</dbReference>
<evidence type="ECO:0000256" key="12">
    <source>
        <dbReference type="ARBA" id="ARBA00023049"/>
    </source>
</evidence>
<evidence type="ECO:0000256" key="9">
    <source>
        <dbReference type="ARBA" id="ARBA00022833"/>
    </source>
</evidence>
<keyword evidence="6" id="KW-0479">Metal-binding</keyword>
<dbReference type="PANTHER" id="PTHR23076:SF97">
    <property type="entry name" value="ATP-DEPENDENT ZINC METALLOPROTEASE YME1L1"/>
    <property type="match status" value="1"/>
</dbReference>
<dbReference type="PROSITE" id="PS00674">
    <property type="entry name" value="AAA"/>
    <property type="match status" value="1"/>
</dbReference>
<dbReference type="GO" id="GO:0006508">
    <property type="term" value="P:proteolysis"/>
    <property type="evidence" value="ECO:0007669"/>
    <property type="project" value="UniProtKB-KW"/>
</dbReference>
<dbReference type="PANTHER" id="PTHR23076">
    <property type="entry name" value="METALLOPROTEASE M41 FTSH"/>
    <property type="match status" value="1"/>
</dbReference>
<dbReference type="InterPro" id="IPR041569">
    <property type="entry name" value="AAA_lid_3"/>
</dbReference>
<comment type="similarity">
    <text evidence="3">In the C-terminal section; belongs to the peptidase M41 family.</text>
</comment>
<keyword evidence="7 15" id="KW-0547">Nucleotide-binding</keyword>
<dbReference type="GO" id="GO:0005886">
    <property type="term" value="C:plasma membrane"/>
    <property type="evidence" value="ECO:0007669"/>
    <property type="project" value="TreeGrafter"/>
</dbReference>
<keyword evidence="19" id="KW-0132">Cell division</keyword>
<keyword evidence="4 19" id="KW-0645">Protease</keyword>
<evidence type="ECO:0000256" key="13">
    <source>
        <dbReference type="ARBA" id="ARBA00023136"/>
    </source>
</evidence>
<dbReference type="GO" id="GO:0005524">
    <property type="term" value="F:ATP binding"/>
    <property type="evidence" value="ECO:0007669"/>
    <property type="project" value="UniProtKB-KW"/>
</dbReference>
<comment type="caution">
    <text evidence="19">The sequence shown here is derived from an EMBL/GenBank/DDBJ whole genome shotgun (WGS) entry which is preliminary data.</text>
</comment>
<dbReference type="AlphaFoldDB" id="A0A7Y9EZC6"/>
<dbReference type="EC" id="3.4.24.-" evidence="19"/>
<dbReference type="SUPFAM" id="SSF140990">
    <property type="entry name" value="FtsH protease domain-like"/>
    <property type="match status" value="1"/>
</dbReference>
<evidence type="ECO:0000256" key="14">
    <source>
        <dbReference type="ARBA" id="ARBA00061570"/>
    </source>
</evidence>
<comment type="similarity">
    <text evidence="15">Belongs to the AAA ATPase family.</text>
</comment>
<name>A0A7Y9EZC6_9ACTN</name>
<dbReference type="SMART" id="SM00382">
    <property type="entry name" value="AAA"/>
    <property type="match status" value="1"/>
</dbReference>
<keyword evidence="8 19" id="KW-0378">Hydrolase</keyword>
<keyword evidence="19" id="KW-0131">Cell cycle</keyword>
<proteinExistence type="inferred from homology"/>
<comment type="cofactor">
    <cofactor evidence="1">
        <name>Zn(2+)</name>
        <dbReference type="ChEBI" id="CHEBI:29105"/>
    </cofactor>
</comment>
<dbReference type="FunFam" id="3.40.50.300:FF:000001">
    <property type="entry name" value="ATP-dependent zinc metalloprotease FtsH"/>
    <property type="match status" value="1"/>
</dbReference>
<evidence type="ECO:0000256" key="17">
    <source>
        <dbReference type="SAM" id="Phobius"/>
    </source>
</evidence>
<keyword evidence="20" id="KW-1185">Reference proteome</keyword>
<keyword evidence="11 17" id="KW-1133">Transmembrane helix</keyword>
<dbReference type="Gene3D" id="1.20.58.760">
    <property type="entry name" value="Peptidase M41"/>
    <property type="match status" value="1"/>
</dbReference>
<dbReference type="FunFam" id="1.10.8.60:FF:000001">
    <property type="entry name" value="ATP-dependent zinc metalloprotease FtsH"/>
    <property type="match status" value="1"/>
</dbReference>
<organism evidence="19 20">
    <name type="scientific">Nocardioides marinisabuli</name>
    <dbReference type="NCBI Taxonomy" id="419476"/>
    <lineage>
        <taxon>Bacteria</taxon>
        <taxon>Bacillati</taxon>
        <taxon>Actinomycetota</taxon>
        <taxon>Actinomycetes</taxon>
        <taxon>Propionibacteriales</taxon>
        <taxon>Nocardioidaceae</taxon>
        <taxon>Nocardioides</taxon>
    </lineage>
</organism>
<dbReference type="EMBL" id="JACCBE010000001">
    <property type="protein sequence ID" value="NYD55865.1"/>
    <property type="molecule type" value="Genomic_DNA"/>
</dbReference>
<dbReference type="Proteomes" id="UP000516957">
    <property type="component" value="Unassembled WGS sequence"/>
</dbReference>
<evidence type="ECO:0000256" key="6">
    <source>
        <dbReference type="ARBA" id="ARBA00022723"/>
    </source>
</evidence>
<evidence type="ECO:0000256" key="2">
    <source>
        <dbReference type="ARBA" id="ARBA00004370"/>
    </source>
</evidence>
<dbReference type="GO" id="GO:0051301">
    <property type="term" value="P:cell division"/>
    <property type="evidence" value="ECO:0007669"/>
    <property type="project" value="UniProtKB-KW"/>
</dbReference>
<dbReference type="InterPro" id="IPR037219">
    <property type="entry name" value="Peptidase_M41-like"/>
</dbReference>
<keyword evidence="10 15" id="KW-0067">ATP-binding</keyword>
<evidence type="ECO:0000256" key="10">
    <source>
        <dbReference type="ARBA" id="ARBA00022840"/>
    </source>
</evidence>
<evidence type="ECO:0000256" key="15">
    <source>
        <dbReference type="RuleBase" id="RU003651"/>
    </source>
</evidence>
<keyword evidence="5 17" id="KW-0812">Transmembrane</keyword>
<feature type="transmembrane region" description="Helical" evidence="17">
    <location>
        <begin position="12"/>
        <end position="31"/>
    </location>
</feature>
<feature type="transmembrane region" description="Helical" evidence="17">
    <location>
        <begin position="114"/>
        <end position="137"/>
    </location>
</feature>
<evidence type="ECO:0000256" key="3">
    <source>
        <dbReference type="ARBA" id="ARBA00010044"/>
    </source>
</evidence>
<comment type="similarity">
    <text evidence="14">In the central section; belongs to the AAA ATPase family.</text>
</comment>
<evidence type="ECO:0000256" key="4">
    <source>
        <dbReference type="ARBA" id="ARBA00022670"/>
    </source>
</evidence>
<feature type="domain" description="AAA+ ATPase" evidence="18">
    <location>
        <begin position="199"/>
        <end position="335"/>
    </location>
</feature>
<dbReference type="GO" id="GO:0004222">
    <property type="term" value="F:metalloendopeptidase activity"/>
    <property type="evidence" value="ECO:0007669"/>
    <property type="project" value="InterPro"/>
</dbReference>
<evidence type="ECO:0000256" key="5">
    <source>
        <dbReference type="ARBA" id="ARBA00022692"/>
    </source>
</evidence>
<dbReference type="InterPro" id="IPR003959">
    <property type="entry name" value="ATPase_AAA_core"/>
</dbReference>
<keyword evidence="9" id="KW-0862">Zinc</keyword>
<evidence type="ECO:0000256" key="1">
    <source>
        <dbReference type="ARBA" id="ARBA00001947"/>
    </source>
</evidence>
<sequence length="629" mass="65848">MTKLPVPSPRAWLLLAAAVLLGCFAWGLAWLSPEDRGERVGLDELASLVAEDRVTSAVLLDQDARVEARVAGGTEVWSAYPTSDAATARLLEDLVASGARVEVDPQPGRSAGRVVVTTLLPLLVLAAVFGAVVVGGAGGATGEVRRFGTLDRGRRGGRVAPPATGFADVAGVDEAVGELREIVEYLREPERYSTVGAEPPKGVLLFGPPGTGKTLIARATAGEAGVPFFSVAGAEFVESLVGVGAARVRDLFTRVREAAPAIVFIDEIDALGRRRGAGGNEEREQTLNQLLVELDGFTAATGVVVMGATNRPDILDPALVRPGRLDRHVVVEAPDLNGRLAILRVHTARRPLDPGIDLLTLARRTPGLTGADLAGVVNEAALLSVRAGRATIDATSLEEAVERVVSGPRGRGHEATAVERQRLAVHEAGRAVVAHAAGDHVHRVTLAASGPRVTSADAETTCWTLDGVRRRAGVELAGRVAEELVLGSGSSVGENGLMEATRLAREAVTRLGLDPDVGVVRLAGRVADEALDPEATDPVLSERHRRLVEDGVRRLLDEARAEARTVLERHASVLDSLVDELLESESVDEAGLLLLLDGDARPAAPPPSHVVTASASRAYSPHCSTPSGS</sequence>
<accession>A0A7Y9EZC6</accession>
<dbReference type="Gene3D" id="1.10.8.60">
    <property type="match status" value="1"/>
</dbReference>
<dbReference type="SUPFAM" id="SSF52540">
    <property type="entry name" value="P-loop containing nucleoside triphosphate hydrolases"/>
    <property type="match status" value="1"/>
</dbReference>
<dbReference type="InterPro" id="IPR003960">
    <property type="entry name" value="ATPase_AAA_CS"/>
</dbReference>
<dbReference type="GO" id="GO:0046872">
    <property type="term" value="F:metal ion binding"/>
    <property type="evidence" value="ECO:0007669"/>
    <property type="project" value="UniProtKB-KW"/>
</dbReference>
<evidence type="ECO:0000259" key="18">
    <source>
        <dbReference type="SMART" id="SM00382"/>
    </source>
</evidence>
<feature type="compositionally biased region" description="Polar residues" evidence="16">
    <location>
        <begin position="611"/>
        <end position="629"/>
    </location>
</feature>
<keyword evidence="13 17" id="KW-0472">Membrane</keyword>
<dbReference type="CDD" id="cd19501">
    <property type="entry name" value="RecA-like_FtsH"/>
    <property type="match status" value="1"/>
</dbReference>
<dbReference type="GO" id="GO:0004176">
    <property type="term" value="F:ATP-dependent peptidase activity"/>
    <property type="evidence" value="ECO:0007669"/>
    <property type="project" value="InterPro"/>
</dbReference>
<dbReference type="Pfam" id="PF17862">
    <property type="entry name" value="AAA_lid_3"/>
    <property type="match status" value="1"/>
</dbReference>
<dbReference type="Pfam" id="PF01434">
    <property type="entry name" value="Peptidase_M41"/>
    <property type="match status" value="1"/>
</dbReference>
<dbReference type="InterPro" id="IPR000642">
    <property type="entry name" value="Peptidase_M41"/>
</dbReference>
<dbReference type="PROSITE" id="PS51257">
    <property type="entry name" value="PROKAR_LIPOPROTEIN"/>
    <property type="match status" value="1"/>
</dbReference>
<evidence type="ECO:0000256" key="7">
    <source>
        <dbReference type="ARBA" id="ARBA00022741"/>
    </source>
</evidence>
<evidence type="ECO:0000256" key="8">
    <source>
        <dbReference type="ARBA" id="ARBA00022801"/>
    </source>
</evidence>
<dbReference type="InterPro" id="IPR003593">
    <property type="entry name" value="AAA+_ATPase"/>
</dbReference>
<dbReference type="GO" id="GO:0016887">
    <property type="term" value="F:ATP hydrolysis activity"/>
    <property type="evidence" value="ECO:0007669"/>
    <property type="project" value="InterPro"/>
</dbReference>
<dbReference type="RefSeq" id="WP_179613832.1">
    <property type="nucleotide sequence ID" value="NZ_CP059163.1"/>
</dbReference>